<protein>
    <submittedName>
        <fullName evidence="3">Uncharacterized protein</fullName>
    </submittedName>
</protein>
<name>A0AAN7B8I6_9PEZI</name>
<keyword evidence="2" id="KW-0472">Membrane</keyword>
<comment type="caution">
    <text evidence="3">The sequence shown here is derived from an EMBL/GenBank/DDBJ whole genome shotgun (WGS) entry which is preliminary data.</text>
</comment>
<evidence type="ECO:0000256" key="2">
    <source>
        <dbReference type="SAM" id="Phobius"/>
    </source>
</evidence>
<feature type="transmembrane region" description="Helical" evidence="2">
    <location>
        <begin position="6"/>
        <end position="27"/>
    </location>
</feature>
<keyword evidence="2" id="KW-0812">Transmembrane</keyword>
<reference evidence="3" key="1">
    <citation type="journal article" date="2023" name="Mol. Phylogenet. Evol.">
        <title>Genome-scale phylogeny and comparative genomics of the fungal order Sordariales.</title>
        <authorList>
            <person name="Hensen N."/>
            <person name="Bonometti L."/>
            <person name="Westerberg I."/>
            <person name="Brannstrom I.O."/>
            <person name="Guillou S."/>
            <person name="Cros-Aarteil S."/>
            <person name="Calhoun S."/>
            <person name="Haridas S."/>
            <person name="Kuo A."/>
            <person name="Mondo S."/>
            <person name="Pangilinan J."/>
            <person name="Riley R."/>
            <person name="LaButti K."/>
            <person name="Andreopoulos B."/>
            <person name="Lipzen A."/>
            <person name="Chen C."/>
            <person name="Yan M."/>
            <person name="Daum C."/>
            <person name="Ng V."/>
            <person name="Clum A."/>
            <person name="Steindorff A."/>
            <person name="Ohm R.A."/>
            <person name="Martin F."/>
            <person name="Silar P."/>
            <person name="Natvig D.O."/>
            <person name="Lalanne C."/>
            <person name="Gautier V."/>
            <person name="Ament-Velasquez S.L."/>
            <person name="Kruys A."/>
            <person name="Hutchinson M.I."/>
            <person name="Powell A.J."/>
            <person name="Barry K."/>
            <person name="Miller A.N."/>
            <person name="Grigoriev I.V."/>
            <person name="Debuchy R."/>
            <person name="Gladieux P."/>
            <person name="Hiltunen Thoren M."/>
            <person name="Johannesson H."/>
        </authorList>
    </citation>
    <scope>NUCLEOTIDE SEQUENCE</scope>
    <source>
        <strain evidence="3">PSN293</strain>
    </source>
</reference>
<dbReference type="EMBL" id="MU858066">
    <property type="protein sequence ID" value="KAK4216651.1"/>
    <property type="molecule type" value="Genomic_DNA"/>
</dbReference>
<reference evidence="3" key="2">
    <citation type="submission" date="2023-05" db="EMBL/GenBank/DDBJ databases">
        <authorList>
            <consortium name="Lawrence Berkeley National Laboratory"/>
            <person name="Steindorff A."/>
            <person name="Hensen N."/>
            <person name="Bonometti L."/>
            <person name="Westerberg I."/>
            <person name="Brannstrom I.O."/>
            <person name="Guillou S."/>
            <person name="Cros-Aarteil S."/>
            <person name="Calhoun S."/>
            <person name="Haridas S."/>
            <person name="Kuo A."/>
            <person name="Mondo S."/>
            <person name="Pangilinan J."/>
            <person name="Riley R."/>
            <person name="Labutti K."/>
            <person name="Andreopoulos B."/>
            <person name="Lipzen A."/>
            <person name="Chen C."/>
            <person name="Yanf M."/>
            <person name="Daum C."/>
            <person name="Ng V."/>
            <person name="Clum A."/>
            <person name="Ohm R."/>
            <person name="Martin F."/>
            <person name="Silar P."/>
            <person name="Natvig D."/>
            <person name="Lalanne C."/>
            <person name="Gautier V."/>
            <person name="Ament-Velasquez S.L."/>
            <person name="Kruys A."/>
            <person name="Hutchinson M.I."/>
            <person name="Powell A.J."/>
            <person name="Barry K."/>
            <person name="Miller A.N."/>
            <person name="Grigoriev I.V."/>
            <person name="Debuchy R."/>
            <person name="Gladieux P."/>
            <person name="Thoren M.H."/>
            <person name="Johannesson H."/>
        </authorList>
    </citation>
    <scope>NUCLEOTIDE SEQUENCE</scope>
    <source>
        <strain evidence="3">PSN293</strain>
    </source>
</reference>
<feature type="region of interest" description="Disordered" evidence="1">
    <location>
        <begin position="89"/>
        <end position="110"/>
    </location>
</feature>
<organism evidence="3 4">
    <name type="scientific">Rhypophila decipiens</name>
    <dbReference type="NCBI Taxonomy" id="261697"/>
    <lineage>
        <taxon>Eukaryota</taxon>
        <taxon>Fungi</taxon>
        <taxon>Dikarya</taxon>
        <taxon>Ascomycota</taxon>
        <taxon>Pezizomycotina</taxon>
        <taxon>Sordariomycetes</taxon>
        <taxon>Sordariomycetidae</taxon>
        <taxon>Sordariales</taxon>
        <taxon>Naviculisporaceae</taxon>
        <taxon>Rhypophila</taxon>
    </lineage>
</organism>
<sequence length="110" mass="12727">MVLNALFLSWIGNSFSLIFLILGFFPVSRSAPGENRYETQCMSIHPYLAANSSSSFPNFLRDLKYHSSDRRLRLSSLFRELTQRHRRPSRQLRHIVASGQPRIEKRTSSA</sequence>
<gene>
    <name evidence="3" type="ORF">QBC37DRAFT_83746</name>
</gene>
<dbReference type="AlphaFoldDB" id="A0AAN7B8I6"/>
<proteinExistence type="predicted"/>
<keyword evidence="2" id="KW-1133">Transmembrane helix</keyword>
<evidence type="ECO:0000313" key="3">
    <source>
        <dbReference type="EMBL" id="KAK4216651.1"/>
    </source>
</evidence>
<evidence type="ECO:0000256" key="1">
    <source>
        <dbReference type="SAM" id="MobiDB-lite"/>
    </source>
</evidence>
<dbReference type="Proteomes" id="UP001301769">
    <property type="component" value="Unassembled WGS sequence"/>
</dbReference>
<accession>A0AAN7B8I6</accession>
<evidence type="ECO:0000313" key="4">
    <source>
        <dbReference type="Proteomes" id="UP001301769"/>
    </source>
</evidence>
<keyword evidence="4" id="KW-1185">Reference proteome</keyword>